<feature type="region of interest" description="Disordered" evidence="1">
    <location>
        <begin position="765"/>
        <end position="786"/>
    </location>
</feature>
<feature type="domain" description="CPC1/SPEF2" evidence="2">
    <location>
        <begin position="288"/>
        <end position="413"/>
    </location>
</feature>
<dbReference type="InterPro" id="IPR036872">
    <property type="entry name" value="CH_dom_sf"/>
</dbReference>
<accession>A0A1B6CAT1</accession>
<dbReference type="Gene3D" id="1.10.418.10">
    <property type="entry name" value="Calponin-like domain"/>
    <property type="match status" value="1"/>
</dbReference>
<gene>
    <name evidence="4" type="ORF">g.18198</name>
</gene>
<name>A0A1B6CAT1_9HEMI</name>
<dbReference type="Pfam" id="PF24082">
    <property type="entry name" value="SPEF2_C"/>
    <property type="match status" value="1"/>
</dbReference>
<feature type="domain" description="SPEF2 C-terminal" evidence="3">
    <location>
        <begin position="1355"/>
        <end position="1538"/>
    </location>
</feature>
<feature type="non-terminal residue" evidence="4">
    <location>
        <position position="1735"/>
    </location>
</feature>
<dbReference type="Pfam" id="PF22946">
    <property type="entry name" value="SPEF2_D5"/>
    <property type="match status" value="1"/>
</dbReference>
<dbReference type="InterPro" id="IPR052634">
    <property type="entry name" value="Sperm_flagellar-bone_growth"/>
</dbReference>
<evidence type="ECO:0000313" key="4">
    <source>
        <dbReference type="EMBL" id="JAS10591.1"/>
    </source>
</evidence>
<organism evidence="4">
    <name type="scientific">Clastoptera arizonana</name>
    <name type="common">Arizona spittle bug</name>
    <dbReference type="NCBI Taxonomy" id="38151"/>
    <lineage>
        <taxon>Eukaryota</taxon>
        <taxon>Metazoa</taxon>
        <taxon>Ecdysozoa</taxon>
        <taxon>Arthropoda</taxon>
        <taxon>Hexapoda</taxon>
        <taxon>Insecta</taxon>
        <taxon>Pterygota</taxon>
        <taxon>Neoptera</taxon>
        <taxon>Paraneoptera</taxon>
        <taxon>Hemiptera</taxon>
        <taxon>Auchenorrhyncha</taxon>
        <taxon>Cercopoidea</taxon>
        <taxon>Clastopteridae</taxon>
        <taxon>Clastoptera</taxon>
    </lineage>
</organism>
<feature type="compositionally biased region" description="Basic and acidic residues" evidence="1">
    <location>
        <begin position="885"/>
        <end position="901"/>
    </location>
</feature>
<evidence type="ECO:0000256" key="1">
    <source>
        <dbReference type="SAM" id="MobiDB-lite"/>
    </source>
</evidence>
<dbReference type="PANTHER" id="PTHR14919">
    <property type="entry name" value="KPL2-RELATED"/>
    <property type="match status" value="1"/>
</dbReference>
<feature type="compositionally biased region" description="Basic and acidic residues" evidence="1">
    <location>
        <begin position="861"/>
        <end position="873"/>
    </location>
</feature>
<feature type="region of interest" description="Disordered" evidence="1">
    <location>
        <begin position="562"/>
        <end position="595"/>
    </location>
</feature>
<evidence type="ECO:0000259" key="3">
    <source>
        <dbReference type="Pfam" id="PF24082"/>
    </source>
</evidence>
<dbReference type="PANTHER" id="PTHR14919:SF0">
    <property type="entry name" value="SPERM FLAGELLAR PROTEIN 2"/>
    <property type="match status" value="1"/>
</dbReference>
<dbReference type="EMBL" id="GEDC01026707">
    <property type="protein sequence ID" value="JAS10591.1"/>
    <property type="molecule type" value="Transcribed_RNA"/>
</dbReference>
<reference evidence="4" key="1">
    <citation type="submission" date="2015-12" db="EMBL/GenBank/DDBJ databases">
        <title>De novo transcriptome assembly of four potential Pierce s Disease insect vectors from Arizona vineyards.</title>
        <authorList>
            <person name="Tassone E.E."/>
        </authorList>
    </citation>
    <scope>NUCLEOTIDE SEQUENCE</scope>
</reference>
<dbReference type="InterPro" id="IPR056199">
    <property type="entry name" value="SPEF2_C"/>
</dbReference>
<sequence>MKEILKNWLFSQLGIIISFEPRELSKAFKDGVVFKRILNNYGVLSEEHSMPIFHSDDFNICQQNLRQLCIWFNLLNIKMNETIITEIASGQCSTIIRILYEMFLCFANKQHLYFITKQKQRDIPKLIPSRFEHIPSEKENLQKMKDLFFEKPLIDNIDIIEWYRVQFKMVEDKFKTLNKTRNLYQTEEGNLHKVQDVKSKVEISSLPTNIQDGYTEEVFSELTMDDMKQSVNILNKDEYLYSLKIKKIKNKHKKVLAEKMQNDLLNNLWKSINDLQEREFNKLFSDIVTEQSQYEKQLVMKLYQEHENKILEHSYDELIDKEKQKLCNLQFLEEYEKGKTIYEDEKLRILELHKKLYAEKQKAKSDLINKTCREALDLMVNLSVSLSEYKKINNYPLPDSEWNDWKELFFKGIDVPTICQENISEDIDFISLINEYDGVLTDCDLHDYLYFVGTWFIDEICSDLGELDYDEQRVLGYIVHRLLEIKYPFPSPPKKAEIPTMKLAALLIGLYDDTSISKLKLLLTKQNILVFEMNDLIKLTMDTYKNETIGYTMEETVDKVKTKTKKESVKKGKEKKGLSKDPDKNKQKKKSKGKEKLKIEKPELVNEDIVLDEVYNLDTLLDIEKRTQTSLVLEVEAPQQSELGKLGEKLSDVFESGCPVPNSLLVSIIVEYLKLQSTINGFVILNFPDTITQASLLELTLTGQKVPDVNIDEESSCEGILKDSYKELRLSRLVPYPSNLHTTEPFKSYFNKVIFTKSRSSDGTKYLNDENSKTHDSKYSNDENSETESIEIKDVVTIESLYRSLGIFKEFEYETLDLNSLKNLGRCVLEDQNEEPKDSFEIFGEEVLISLNPINKKKQKSKTEQASKKVIEKKSKKPKKSLKSSLEKKSELEESLEKPDAVEEENIVEPLYLNVEDTKEDVLNTSLNLSKPGEEGWAYTKFDLPDDLAISLATFWENIETSYLLCLKQLFLNRRILFSRYVPYKNFVSSTIRAILNEQDNKQRLVTEFQNYLNSVDEKLLQFVEMKNELSCRAFELQDMLWKICDEKVLNCVNKLKGIIRDKWVNIEMAALTNTYLSILQLELNRCVSALNFVCDYYTLMLNKPPRDHKDYIKVSTLDFSRKNLYFNEGSEPIIFYLGDDFQTDDANEIVYRSFSDSTLCNVSNPFLILFKKIVDETLDKLKNIDVSFRDLIKTEYNSVFSSKTKTKKEKSTVKNKKKENPTETIDVVMDESNVLMKNMFQEWECSLENELKRVKFMCNVIECRGVMDITTVYNDFLTLFHYLTDEISYDYQQNIMVVDEIYKVFCTAIEDEYKIKQKLIIHNNKLFITKLDEMPKEYSPPRPLAEEKCEGILSSNQIKLLMQDLKTAAPNCTIGKTSFVYILEDVMLKEMNKNVKRVPETWNALDTKEIYEILDTLYGQNVVVDWRDFIIACLDVPFPTMKDLLKVQKQFENADPEKNECLDFESFSDVVFWFETELPSSPEHRLKIMNVKEILFDLFKYENGRVNYTALCLSFCKDHEPGVGFGKALALASRAQIILNEEELYAAEQSVIEENYIKYCVVQKVISSIINMVLILTEFPKITEIHEGDTTSSRSSQEKKFQEAEMNKSVIGCLSFQLSSCVVDSEHHEQTSGTSKSDSVCNDYRVSDISFNSFPFISRIPLETVMAVVSATFVPQNDGFNIQRTMDELINIAEDGYITAVLLLDLPCVTELFEQTHRFNSYPIYEIIARMVKK</sequence>
<feature type="region of interest" description="Disordered" evidence="1">
    <location>
        <begin position="858"/>
        <end position="901"/>
    </location>
</feature>
<protein>
    <recommendedName>
        <fullName evidence="5">Calponin-homology (CH) domain-containing protein</fullName>
    </recommendedName>
</protein>
<evidence type="ECO:0008006" key="5">
    <source>
        <dbReference type="Google" id="ProtNLM"/>
    </source>
</evidence>
<dbReference type="Gene3D" id="3.40.50.300">
    <property type="entry name" value="P-loop containing nucleotide triphosphate hydrolases"/>
    <property type="match status" value="1"/>
</dbReference>
<feature type="compositionally biased region" description="Basic and acidic residues" evidence="1">
    <location>
        <begin position="562"/>
        <end position="585"/>
    </location>
</feature>
<dbReference type="InterPro" id="IPR054517">
    <property type="entry name" value="SPEF2_D5"/>
</dbReference>
<evidence type="ECO:0000259" key="2">
    <source>
        <dbReference type="Pfam" id="PF22946"/>
    </source>
</evidence>
<dbReference type="InterPro" id="IPR027417">
    <property type="entry name" value="P-loop_NTPase"/>
</dbReference>
<proteinExistence type="predicted"/>
<feature type="compositionally biased region" description="Basic and acidic residues" evidence="1">
    <location>
        <begin position="765"/>
        <end position="781"/>
    </location>
</feature>